<gene>
    <name evidence="2" type="ORF">EJ913_10915</name>
</gene>
<evidence type="ECO:0000313" key="2">
    <source>
        <dbReference type="EMBL" id="RUQ72074.1"/>
    </source>
</evidence>
<keyword evidence="3" id="KW-1185">Reference proteome</keyword>
<reference evidence="2 3" key="1">
    <citation type="submission" date="2018-12" db="EMBL/GenBank/DDBJ databases">
        <authorList>
            <person name="Yang Y."/>
        </authorList>
    </citation>
    <scope>NUCLEOTIDE SEQUENCE [LARGE SCALE GENOMIC DNA]</scope>
    <source>
        <strain evidence="2 3">GSF71</strain>
    </source>
</reference>
<keyword evidence="1" id="KW-0732">Signal</keyword>
<dbReference type="EMBL" id="RZIJ01000007">
    <property type="protein sequence ID" value="RUQ72074.1"/>
    <property type="molecule type" value="Genomic_DNA"/>
</dbReference>
<protein>
    <submittedName>
        <fullName evidence="2">DUF2380 domain-containing protein</fullName>
    </submittedName>
</protein>
<dbReference type="OrthoDB" id="8089716at2"/>
<organism evidence="2 3">
    <name type="scientific">Azospirillum doebereinerae</name>
    <dbReference type="NCBI Taxonomy" id="92933"/>
    <lineage>
        <taxon>Bacteria</taxon>
        <taxon>Pseudomonadati</taxon>
        <taxon>Pseudomonadota</taxon>
        <taxon>Alphaproteobacteria</taxon>
        <taxon>Rhodospirillales</taxon>
        <taxon>Azospirillaceae</taxon>
        <taxon>Azospirillum</taxon>
    </lineage>
</organism>
<evidence type="ECO:0000313" key="3">
    <source>
        <dbReference type="Proteomes" id="UP000280346"/>
    </source>
</evidence>
<feature type="signal peptide" evidence="1">
    <location>
        <begin position="1"/>
        <end position="22"/>
    </location>
</feature>
<feature type="chain" id="PRO_5019581843" evidence="1">
    <location>
        <begin position="23"/>
        <end position="165"/>
    </location>
</feature>
<accession>A0A433J9Y9</accession>
<dbReference type="AlphaFoldDB" id="A0A433J9Y9"/>
<proteinExistence type="predicted"/>
<sequence>MRGWALAAALAVFLFAVSAASAEPPARLLLFDLEILDTSGEGAHPDHAGRLERMTGVLRDGLAASGRYAVTLARDSAIAAALPASVRSCNGCEVDLGRREGAGIVATGVVHKTSTLILTMEIVLRGTGDGQPVAVGVADIRGDNERSWRHGVEWLLRHRLLAPPP</sequence>
<evidence type="ECO:0000256" key="1">
    <source>
        <dbReference type="SAM" id="SignalP"/>
    </source>
</evidence>
<comment type="caution">
    <text evidence="2">The sequence shown here is derived from an EMBL/GenBank/DDBJ whole genome shotgun (WGS) entry which is preliminary data.</text>
</comment>
<dbReference type="Proteomes" id="UP000280346">
    <property type="component" value="Unassembled WGS sequence"/>
</dbReference>
<dbReference type="Pfam" id="PF11684">
    <property type="entry name" value="DUF3280"/>
    <property type="match status" value="1"/>
</dbReference>
<name>A0A433J9Y9_9PROT</name>
<dbReference type="RefSeq" id="WP_126997672.1">
    <property type="nucleotide sequence ID" value="NZ_JBNPXW010000005.1"/>
</dbReference>
<dbReference type="InterPro" id="IPR021698">
    <property type="entry name" value="DUF3280"/>
</dbReference>